<dbReference type="Proteomes" id="UP000256971">
    <property type="component" value="Chromosome"/>
</dbReference>
<gene>
    <name evidence="2" type="ORF">DY252_03075</name>
</gene>
<dbReference type="Pfam" id="PF14436">
    <property type="entry name" value="EndoU_bacteria"/>
    <property type="match status" value="1"/>
</dbReference>
<name>A0ABM6XVJ0_9PROT</name>
<keyword evidence="3" id="KW-1185">Reference proteome</keyword>
<organism evidence="2 3">
    <name type="scientific">Thalassospira indica</name>
    <dbReference type="NCBI Taxonomy" id="1891279"/>
    <lineage>
        <taxon>Bacteria</taxon>
        <taxon>Pseudomonadati</taxon>
        <taxon>Pseudomonadota</taxon>
        <taxon>Alphaproteobacteria</taxon>
        <taxon>Rhodospirillales</taxon>
        <taxon>Thalassospiraceae</taxon>
        <taxon>Thalassospira</taxon>
    </lineage>
</organism>
<evidence type="ECO:0000313" key="2">
    <source>
        <dbReference type="EMBL" id="AXO13349.1"/>
    </source>
</evidence>
<evidence type="ECO:0000313" key="3">
    <source>
        <dbReference type="Proteomes" id="UP000256971"/>
    </source>
</evidence>
<protein>
    <recommendedName>
        <fullName evidence="1">Bacterial EndoU nuclease domain-containing protein</fullName>
    </recommendedName>
</protein>
<dbReference type="InterPro" id="IPR029501">
    <property type="entry name" value="EndoU_bac"/>
</dbReference>
<feature type="domain" description="Bacterial EndoU nuclease" evidence="1">
    <location>
        <begin position="83"/>
        <end position="223"/>
    </location>
</feature>
<dbReference type="EMBL" id="CP031555">
    <property type="protein sequence ID" value="AXO13349.1"/>
    <property type="molecule type" value="Genomic_DNA"/>
</dbReference>
<evidence type="ECO:0000259" key="1">
    <source>
        <dbReference type="Pfam" id="PF14436"/>
    </source>
</evidence>
<sequence length="224" mass="23859">MAASLAGCRCVLNRPVCWPFGSGLNFRSFDWGVRQGRSLMIGLLRFYLLIVGGAVLPGSAFAQAEVTCPADPHWSATTPPINTQHVFCGEVDGDRAKGFHSRPDGINPASVANVQITQEPNESGVYGATITLVNPDGANPSKFSTMYPDTCSQAEVEKSIIHAYDHQVACPTGAPHWASCGFNRPEGGSVAGAGYCLGPSEDARFYIAFATLRDGKINTAFPLY</sequence>
<reference evidence="2 3" key="1">
    <citation type="submission" date="2018-08" db="EMBL/GenBank/DDBJ databases">
        <title>Complete genome sequence of type strain Thalassospira indica MCCC 1A01103T, isolated from isolated from deep seawater of the Indian Ocean.</title>
        <authorList>
            <person name="Liu Y."/>
        </authorList>
    </citation>
    <scope>NUCLEOTIDE SEQUENCE [LARGE SCALE GENOMIC DNA]</scope>
    <source>
        <strain evidence="2 3">PB8BT</strain>
    </source>
</reference>
<accession>A0ABM6XVJ0</accession>
<proteinExistence type="predicted"/>